<dbReference type="InterPro" id="IPR037518">
    <property type="entry name" value="MPN"/>
</dbReference>
<dbReference type="Pfam" id="PF20582">
    <property type="entry name" value="UPF0758_N"/>
    <property type="match status" value="1"/>
</dbReference>
<dbReference type="CDD" id="cd08071">
    <property type="entry name" value="MPN_DUF2466"/>
    <property type="match status" value="1"/>
</dbReference>
<dbReference type="PANTHER" id="PTHR30471">
    <property type="entry name" value="DNA REPAIR PROTEIN RADC"/>
    <property type="match status" value="1"/>
</dbReference>
<dbReference type="GeneID" id="301090834"/>
<dbReference type="PROSITE" id="PS01302">
    <property type="entry name" value="UPF0758"/>
    <property type="match status" value="1"/>
</dbReference>
<dbReference type="Pfam" id="PF04002">
    <property type="entry name" value="RadC"/>
    <property type="match status" value="1"/>
</dbReference>
<protein>
    <submittedName>
        <fullName evidence="2">DNA repair protein RadC</fullName>
    </submittedName>
</protein>
<accession>A0A7S7AWH8</accession>
<dbReference type="RefSeq" id="WP_020966157.1">
    <property type="nucleotide sequence ID" value="NZ_CP045670.1"/>
</dbReference>
<dbReference type="NCBIfam" id="NF000642">
    <property type="entry name" value="PRK00024.1"/>
    <property type="match status" value="1"/>
</dbReference>
<dbReference type="InterPro" id="IPR001405">
    <property type="entry name" value="UPF0758"/>
</dbReference>
<dbReference type="InterPro" id="IPR025657">
    <property type="entry name" value="RadC_JAB"/>
</dbReference>
<dbReference type="PROSITE" id="PS50249">
    <property type="entry name" value="MPN"/>
    <property type="match status" value="1"/>
</dbReference>
<dbReference type="InterPro" id="IPR046778">
    <property type="entry name" value="UPF0758_N"/>
</dbReference>
<dbReference type="InterPro" id="IPR020891">
    <property type="entry name" value="UPF0758_CS"/>
</dbReference>
<dbReference type="PANTHER" id="PTHR30471:SF3">
    <property type="entry name" value="UPF0758 PROTEIN YEES-RELATED"/>
    <property type="match status" value="1"/>
</dbReference>
<comment type="similarity">
    <text evidence="1">Belongs to the UPF0758 family.</text>
</comment>
<gene>
    <name evidence="2" type="primary">radC</name>
    <name evidence="2" type="ORF">IFE08_09920</name>
</gene>
<dbReference type="AlphaFoldDB" id="A0A7S7AWH8"/>
<evidence type="ECO:0000313" key="3">
    <source>
        <dbReference type="Proteomes" id="UP000593915"/>
    </source>
</evidence>
<dbReference type="NCBIfam" id="TIGR00608">
    <property type="entry name" value="radc"/>
    <property type="match status" value="1"/>
</dbReference>
<dbReference type="Proteomes" id="UP000593915">
    <property type="component" value="Chromosome"/>
</dbReference>
<name>A0A7S7AWH8_9SPIR</name>
<dbReference type="EMBL" id="CP061839">
    <property type="protein sequence ID" value="QOW60151.1"/>
    <property type="molecule type" value="Genomic_DNA"/>
</dbReference>
<evidence type="ECO:0000256" key="1">
    <source>
        <dbReference type="RuleBase" id="RU003797"/>
    </source>
</evidence>
<dbReference type="Gene3D" id="3.40.140.10">
    <property type="entry name" value="Cytidine Deaminase, domain 2"/>
    <property type="match status" value="1"/>
</dbReference>
<proteinExistence type="inferred from homology"/>
<organism evidence="2 3">
    <name type="scientific">Treponema pedis</name>
    <dbReference type="NCBI Taxonomy" id="409322"/>
    <lineage>
        <taxon>Bacteria</taxon>
        <taxon>Pseudomonadati</taxon>
        <taxon>Spirochaetota</taxon>
        <taxon>Spirochaetia</taxon>
        <taxon>Spirochaetales</taxon>
        <taxon>Treponemataceae</taxon>
        <taxon>Treponema</taxon>
    </lineage>
</organism>
<sequence length="242" mass="26993">MEEIKKINGFVHKPDLRERLLERGPESLNDSELMAILLRTGLKDKPVKALAEDIIFHIDKIKPEKIEGYLRSVKGMGDSKIASVMAAMELGRRYYNTQGRVIEHPSDVVPLLQHYAGRSQEHFICVSLNGANEVIAARVVSIGILTKTLVHPREVFSDVIKDRAASVIVAHNHPSGNLLPSREDILLTNRLYEAGNILGIKLLDHIILVPSGDYYSFIQNEISLSEHFTESGLGGMRTSSNY</sequence>
<evidence type="ECO:0000313" key="2">
    <source>
        <dbReference type="EMBL" id="QOW60151.1"/>
    </source>
</evidence>
<reference evidence="2 3" key="1">
    <citation type="submission" date="2020-09" db="EMBL/GenBank/DDBJ databases">
        <title>Characterization of Treponema spp. from bovine digital dermatitis in Korea.</title>
        <authorList>
            <person name="Espiritu H.M."/>
            <person name="Cho Y.I."/>
            <person name="Mamuad L."/>
        </authorList>
    </citation>
    <scope>NUCLEOTIDE SEQUENCE [LARGE SCALE GENOMIC DNA]</scope>
    <source>
        <strain evidence="2 3">KS1</strain>
    </source>
</reference>